<dbReference type="PANTHER" id="PTHR22993:SF9">
    <property type="entry name" value="FORMAMIDOPYRIMIDINE-DNA GLYCOSYLASE"/>
    <property type="match status" value="1"/>
</dbReference>
<dbReference type="RefSeq" id="WP_216239794.1">
    <property type="nucleotide sequence ID" value="NZ_JABACJ020000002.1"/>
</dbReference>
<dbReference type="SMART" id="SM00898">
    <property type="entry name" value="Fapy_DNA_glyco"/>
    <property type="match status" value="1"/>
</dbReference>
<dbReference type="Pfam" id="PF01149">
    <property type="entry name" value="Fapy_DNA_glyco"/>
    <property type="match status" value="1"/>
</dbReference>
<dbReference type="InterPro" id="IPR012319">
    <property type="entry name" value="FPG_cat"/>
</dbReference>
<dbReference type="InterPro" id="IPR020629">
    <property type="entry name" value="FPG_Glyclase"/>
</dbReference>
<evidence type="ECO:0000259" key="4">
    <source>
        <dbReference type="PROSITE" id="PS51066"/>
    </source>
</evidence>
<dbReference type="EMBL" id="JABACJ020000002">
    <property type="protein sequence ID" value="MBU3875040.1"/>
    <property type="molecule type" value="Genomic_DNA"/>
</dbReference>
<dbReference type="GO" id="GO:0008534">
    <property type="term" value="F:oxidized purine nucleobase lesion DNA N-glycosylase activity"/>
    <property type="evidence" value="ECO:0007669"/>
    <property type="project" value="UniProtKB-EC"/>
</dbReference>
<evidence type="ECO:0000256" key="2">
    <source>
        <dbReference type="ARBA" id="ARBA00030638"/>
    </source>
</evidence>
<keyword evidence="6" id="KW-0378">Hydrolase</keyword>
<dbReference type="NCBIfam" id="TIGR00577">
    <property type="entry name" value="fpg"/>
    <property type="match status" value="1"/>
</dbReference>
<dbReference type="Proteomes" id="UP000723714">
    <property type="component" value="Unassembled WGS sequence"/>
</dbReference>
<evidence type="ECO:0000256" key="1">
    <source>
        <dbReference type="ARBA" id="ARBA00016240"/>
    </source>
</evidence>
<dbReference type="NCBIfam" id="NF002211">
    <property type="entry name" value="PRK01103.1"/>
    <property type="match status" value="1"/>
</dbReference>
<keyword evidence="3" id="KW-0479">Metal-binding</keyword>
<name>A0ABS6D0M4_9FIRM</name>
<evidence type="ECO:0000313" key="6">
    <source>
        <dbReference type="EMBL" id="MBU3875040.1"/>
    </source>
</evidence>
<keyword evidence="3" id="KW-0862">Zinc</keyword>
<gene>
    <name evidence="6" type="primary">mutM</name>
    <name evidence="6" type="ORF">HGO97_004330</name>
</gene>
<dbReference type="Pfam" id="PF06831">
    <property type="entry name" value="H2TH"/>
    <property type="match status" value="1"/>
</dbReference>
<dbReference type="InterPro" id="IPR015886">
    <property type="entry name" value="H2TH_FPG"/>
</dbReference>
<keyword evidence="6" id="KW-0456">Lyase</keyword>
<dbReference type="InterPro" id="IPR010663">
    <property type="entry name" value="Znf_FPG/IleRS"/>
</dbReference>
<feature type="domain" description="Formamidopyrimidine-DNA glycosylase catalytic" evidence="5">
    <location>
        <begin position="2"/>
        <end position="115"/>
    </location>
</feature>
<dbReference type="CDD" id="cd08966">
    <property type="entry name" value="EcFpg-like_N"/>
    <property type="match status" value="1"/>
</dbReference>
<dbReference type="PROSITE" id="PS51068">
    <property type="entry name" value="FPG_CAT"/>
    <property type="match status" value="1"/>
</dbReference>
<dbReference type="GO" id="GO:0140078">
    <property type="term" value="F:class I DNA-(apurinic or apyrimidinic site) endonuclease activity"/>
    <property type="evidence" value="ECO:0007669"/>
    <property type="project" value="UniProtKB-EC"/>
</dbReference>
<reference evidence="6 7" key="1">
    <citation type="submission" date="2021-06" db="EMBL/GenBank/DDBJ databases">
        <title>Faecalicatena sp. nov. isolated from porcine feces.</title>
        <authorList>
            <person name="Oh B.S."/>
            <person name="Lee J.H."/>
        </authorList>
    </citation>
    <scope>NUCLEOTIDE SEQUENCE [LARGE SCALE GENOMIC DNA]</scope>
    <source>
        <strain evidence="6 7">AGMB00832</strain>
    </source>
</reference>
<keyword evidence="7" id="KW-1185">Reference proteome</keyword>
<feature type="domain" description="FPG-type" evidence="4">
    <location>
        <begin position="240"/>
        <end position="274"/>
    </location>
</feature>
<keyword evidence="6" id="KW-0326">Glycosidase</keyword>
<dbReference type="InterPro" id="IPR015887">
    <property type="entry name" value="DNA_glyclase_Znf_dom_DNA_BS"/>
</dbReference>
<keyword evidence="3" id="KW-0863">Zinc-finger</keyword>
<dbReference type="PROSITE" id="PS51066">
    <property type="entry name" value="ZF_FPG_2"/>
    <property type="match status" value="1"/>
</dbReference>
<accession>A0ABS6D0M4</accession>
<sequence>MPEMPEVEIIRRIIEPQIKGQKIRNVRINHAQIIAYPEEGWFVQSLTGQTVKNMTRRGKFLTVHFESGDRLVLHLRMTGQLLVTPAAYPEEKHTHLIAELSGGNQIRYMDVRRFGRFWFLKTDEKDTVTGQDKLGVEPLEDALTAAYLQEKMGKRKKSMKEMLHDQSIVAGIGNIYSDEILYAAGIYPEEKCANLGSDDWNRLAEAIKEIIAWGIDTNEMTPEEYLEGRGKEYRNMPHLRVYGREAQPCNRCGQAIERIMIGGRSSYYCPVCQRKKI</sequence>
<evidence type="ECO:0000256" key="3">
    <source>
        <dbReference type="PROSITE-ProRule" id="PRU00391"/>
    </source>
</evidence>
<dbReference type="InterPro" id="IPR000214">
    <property type="entry name" value="Znf_DNA_glyclase/AP_lyase"/>
</dbReference>
<comment type="caution">
    <text evidence="6">The sequence shown here is derived from an EMBL/GenBank/DDBJ whole genome shotgun (WGS) entry which is preliminary data.</text>
</comment>
<evidence type="ECO:0000313" key="7">
    <source>
        <dbReference type="Proteomes" id="UP000723714"/>
    </source>
</evidence>
<evidence type="ECO:0000259" key="5">
    <source>
        <dbReference type="PROSITE" id="PS51068"/>
    </source>
</evidence>
<dbReference type="Pfam" id="PF06827">
    <property type="entry name" value="zf-FPG_IleRS"/>
    <property type="match status" value="1"/>
</dbReference>
<dbReference type="SMART" id="SM01232">
    <property type="entry name" value="H2TH"/>
    <property type="match status" value="1"/>
</dbReference>
<proteinExistence type="predicted"/>
<protein>
    <recommendedName>
        <fullName evidence="1">Formamidopyrimidine-DNA glycosylase</fullName>
    </recommendedName>
    <alternativeName>
        <fullName evidence="2">DNA-(apurinic or apyrimidinic site) lyase MutM</fullName>
    </alternativeName>
</protein>
<organism evidence="6 7">
    <name type="scientific">Faecalicatena faecalis</name>
    <dbReference type="NCBI Taxonomy" id="2726362"/>
    <lineage>
        <taxon>Bacteria</taxon>
        <taxon>Bacillati</taxon>
        <taxon>Bacillota</taxon>
        <taxon>Clostridia</taxon>
        <taxon>Lachnospirales</taxon>
        <taxon>Lachnospiraceae</taxon>
        <taxon>Faecalicatena</taxon>
    </lineage>
</organism>
<dbReference type="PROSITE" id="PS01242">
    <property type="entry name" value="ZF_FPG_1"/>
    <property type="match status" value="1"/>
</dbReference>
<dbReference type="PANTHER" id="PTHR22993">
    <property type="entry name" value="FORMAMIDOPYRIMIDINE-DNA GLYCOSYLASE"/>
    <property type="match status" value="1"/>
</dbReference>